<evidence type="ECO:0000256" key="1">
    <source>
        <dbReference type="ARBA" id="ARBA00005352"/>
    </source>
</evidence>
<dbReference type="Proteomes" id="UP000816034">
    <property type="component" value="Unassembled WGS sequence"/>
</dbReference>
<dbReference type="RefSeq" id="XP_044554990.1">
    <property type="nucleotide sequence ID" value="XM_044699886.1"/>
</dbReference>
<gene>
    <name evidence="5" type="ORF">C9374_009673</name>
</gene>
<dbReference type="Pfam" id="PF19033">
    <property type="entry name" value="Intu_longin_3"/>
    <property type="match status" value="1"/>
</dbReference>
<sequence>MSLSSSQLLPNVDDLQIQFDKCVVFNSKFAGKAEEEDYLKLLGCCPSQLSLNDKMISVGVVEALSGFATTFGSDVVCDSLFSDNSKYVFIEVEPGYWMALFVKCNSNRPSTPSPNSPLNSGSTEPIQDFSGYSDDNLPYSILKSKLQDAYQTFKIFHGEMDHIVKSEGVQSLRVKLDLFLESYWKNFVFNNWNIMDILGGIQFLPVPTNDFLAIQSFIHQTISKFSSFNKSKSQKQNDSEPTSLSVIRGCLFIFDTYLVFNGIAKEDSRTVAQYLPYIVEERLKYLPQNVLLNSANGFFVTGPEDIQSPTTRFSAPRVYIGEPRSESSVIIYKLNRLQLVLFVDPTVASQLSFYTSLRDFIYPELQTIYKDLCDNIYKGDGNVMKYIFFNGSSFALKTSLNFQNTSMLLKESLQELCHLRSYAKFNDSKEIIVRNKKESWIAFKIIGGKEFFFIFDQKNATLSDVQQQMEKASVLFNSSK</sequence>
<dbReference type="PANTHER" id="PTHR13056">
    <property type="entry name" value="VACUOLAR FUSION PROTEIN CCZ1 HOMOLOG-RELATED"/>
    <property type="match status" value="1"/>
</dbReference>
<protein>
    <recommendedName>
        <fullName evidence="7">CCZ1/INTU/HSP4 first Longin domain-containing protein</fullName>
    </recommendedName>
</protein>
<dbReference type="GeneID" id="68102127"/>
<evidence type="ECO:0000259" key="3">
    <source>
        <dbReference type="Pfam" id="PF19032"/>
    </source>
</evidence>
<dbReference type="InterPro" id="IPR013176">
    <property type="entry name" value="Ccz1"/>
</dbReference>
<feature type="domain" description="CCZ1/INTU/HSP4 first Longin" evidence="2">
    <location>
        <begin position="23"/>
        <end position="158"/>
    </location>
</feature>
<evidence type="ECO:0000313" key="5">
    <source>
        <dbReference type="EMBL" id="KAG2393096.1"/>
    </source>
</evidence>
<dbReference type="PANTHER" id="PTHR13056:SF0">
    <property type="entry name" value="VACUOLAR FUSION PROTEIN CCZ1 HOMOLOG-RELATED"/>
    <property type="match status" value="1"/>
</dbReference>
<comment type="caution">
    <text evidence="5">The sequence shown here is derived from an EMBL/GenBank/DDBJ whole genome shotgun (WGS) entry which is preliminary data.</text>
</comment>
<feature type="domain" description="CCZ1/INTU/HPS4 third Longin" evidence="4">
    <location>
        <begin position="384"/>
        <end position="471"/>
    </location>
</feature>
<dbReference type="Pfam" id="PF19032">
    <property type="entry name" value="Intu_longin_2"/>
    <property type="match status" value="1"/>
</dbReference>
<reference evidence="5 6" key="1">
    <citation type="journal article" date="2018" name="BMC Genomics">
        <title>The genome of Naegleria lovaniensis, the basis for a comparative approach to unravel pathogenicity factors of the human pathogenic amoeba N. fowleri.</title>
        <authorList>
            <person name="Liechti N."/>
            <person name="Schurch N."/>
            <person name="Bruggmann R."/>
            <person name="Wittwer M."/>
        </authorList>
    </citation>
    <scope>NUCLEOTIDE SEQUENCE [LARGE SCALE GENOMIC DNA]</scope>
    <source>
        <strain evidence="5 6">ATCC 30569</strain>
    </source>
</reference>
<comment type="similarity">
    <text evidence="1">Belongs to the CCZ1 family.</text>
</comment>
<dbReference type="GO" id="GO:0016192">
    <property type="term" value="P:vesicle-mediated transport"/>
    <property type="evidence" value="ECO:0007669"/>
    <property type="project" value="InterPro"/>
</dbReference>
<dbReference type="EMBL" id="PYSW02000003">
    <property type="protein sequence ID" value="KAG2393096.1"/>
    <property type="molecule type" value="Genomic_DNA"/>
</dbReference>
<accession>A0AA88KR86</accession>
<feature type="domain" description="CCZ1/INTU second Longin" evidence="3">
    <location>
        <begin position="247"/>
        <end position="351"/>
    </location>
</feature>
<keyword evidence="6" id="KW-1185">Reference proteome</keyword>
<name>A0AA88KR86_NAELO</name>
<proteinExistence type="inferred from homology"/>
<dbReference type="InterPro" id="IPR043987">
    <property type="entry name" value="CCZ1/INTU/HSP4_longin_1"/>
</dbReference>
<dbReference type="InterPro" id="IPR043989">
    <property type="entry name" value="CCZ1/INTU/HSP4_longin_3"/>
</dbReference>
<dbReference type="InterPro" id="IPR043988">
    <property type="entry name" value="CCZ1/INTU_longin_2"/>
</dbReference>
<dbReference type="Pfam" id="PF19031">
    <property type="entry name" value="Intu_longin_1"/>
    <property type="match status" value="1"/>
</dbReference>
<evidence type="ECO:0000313" key="6">
    <source>
        <dbReference type="Proteomes" id="UP000816034"/>
    </source>
</evidence>
<organism evidence="5 6">
    <name type="scientific">Naegleria lovaniensis</name>
    <name type="common">Amoeba</name>
    <dbReference type="NCBI Taxonomy" id="51637"/>
    <lineage>
        <taxon>Eukaryota</taxon>
        <taxon>Discoba</taxon>
        <taxon>Heterolobosea</taxon>
        <taxon>Tetramitia</taxon>
        <taxon>Eutetramitia</taxon>
        <taxon>Vahlkampfiidae</taxon>
        <taxon>Naegleria</taxon>
    </lineage>
</organism>
<dbReference type="GO" id="GO:0035658">
    <property type="term" value="C:Mon1-Ccz1 complex"/>
    <property type="evidence" value="ECO:0007669"/>
    <property type="project" value="InterPro"/>
</dbReference>
<evidence type="ECO:0000259" key="2">
    <source>
        <dbReference type="Pfam" id="PF19031"/>
    </source>
</evidence>
<evidence type="ECO:0000259" key="4">
    <source>
        <dbReference type="Pfam" id="PF19033"/>
    </source>
</evidence>
<evidence type="ECO:0008006" key="7">
    <source>
        <dbReference type="Google" id="ProtNLM"/>
    </source>
</evidence>
<dbReference type="AlphaFoldDB" id="A0AA88KR86"/>